<feature type="region of interest" description="Disordered" evidence="1">
    <location>
        <begin position="63"/>
        <end position="110"/>
    </location>
</feature>
<dbReference type="InParanoid" id="A0A3B3I217"/>
<sequence>SGWTNSITLQSKGDLWSLKLLLRIRPACLSVFAACSGRPAMAQPDSAAKKSAGVSHFLVGSVSEENSEDEIQGKADVQLEEKEPRSLSPSSGSSDTLFPGLGTLKGLCLH</sequence>
<proteinExistence type="predicted"/>
<dbReference type="Bgee" id="ENSORLG00000022232">
    <property type="expression patterns" value="Expressed in blastula and 13 other cell types or tissues"/>
</dbReference>
<reference evidence="2" key="3">
    <citation type="submission" date="2025-09" db="UniProtKB">
        <authorList>
            <consortium name="Ensembl"/>
        </authorList>
    </citation>
    <scope>IDENTIFICATION</scope>
    <source>
        <strain evidence="2">Hd-rR</strain>
    </source>
</reference>
<dbReference type="STRING" id="8090.ENSORLP00000037982"/>
<dbReference type="GeneTree" id="ENSGT00940000178675"/>
<accession>A0A3B3I217</accession>
<evidence type="ECO:0000313" key="2">
    <source>
        <dbReference type="Ensembl" id="ENSORLP00000037982.1"/>
    </source>
</evidence>
<protein>
    <submittedName>
        <fullName evidence="2">Uncharacterized protein</fullName>
    </submittedName>
</protein>
<reference evidence="2" key="2">
    <citation type="submission" date="2025-08" db="UniProtKB">
        <authorList>
            <consortium name="Ensembl"/>
        </authorList>
    </citation>
    <scope>IDENTIFICATION</scope>
    <source>
        <strain evidence="2">Hd-rR</strain>
    </source>
</reference>
<dbReference type="Proteomes" id="UP000001038">
    <property type="component" value="Chromosome 14"/>
</dbReference>
<reference evidence="2 3" key="1">
    <citation type="journal article" date="2007" name="Nature">
        <title>The medaka draft genome and insights into vertebrate genome evolution.</title>
        <authorList>
            <person name="Kasahara M."/>
            <person name="Naruse K."/>
            <person name="Sasaki S."/>
            <person name="Nakatani Y."/>
            <person name="Qu W."/>
            <person name="Ahsan B."/>
            <person name="Yamada T."/>
            <person name="Nagayasu Y."/>
            <person name="Doi K."/>
            <person name="Kasai Y."/>
            <person name="Jindo T."/>
            <person name="Kobayashi D."/>
            <person name="Shimada A."/>
            <person name="Toyoda A."/>
            <person name="Kuroki Y."/>
            <person name="Fujiyama A."/>
            <person name="Sasaki T."/>
            <person name="Shimizu A."/>
            <person name="Asakawa S."/>
            <person name="Shimizu N."/>
            <person name="Hashimoto S."/>
            <person name="Yang J."/>
            <person name="Lee Y."/>
            <person name="Matsushima K."/>
            <person name="Sugano S."/>
            <person name="Sakaizumi M."/>
            <person name="Narita T."/>
            <person name="Ohishi K."/>
            <person name="Haga S."/>
            <person name="Ohta F."/>
            <person name="Nomoto H."/>
            <person name="Nogata K."/>
            <person name="Morishita T."/>
            <person name="Endo T."/>
            <person name="Shin-I T."/>
            <person name="Takeda H."/>
            <person name="Morishita S."/>
            <person name="Kohara Y."/>
        </authorList>
    </citation>
    <scope>NUCLEOTIDE SEQUENCE [LARGE SCALE GENOMIC DNA]</scope>
    <source>
        <strain evidence="2 3">Hd-rR</strain>
    </source>
</reference>
<dbReference type="Ensembl" id="ENSORLT00000039449.1">
    <property type="protein sequence ID" value="ENSORLP00000037982.1"/>
    <property type="gene ID" value="ENSORLG00000022232.1"/>
</dbReference>
<dbReference type="AlphaFoldDB" id="A0A3B3I217"/>
<keyword evidence="3" id="KW-1185">Reference proteome</keyword>
<name>A0A3B3I217_ORYLA</name>
<evidence type="ECO:0000256" key="1">
    <source>
        <dbReference type="SAM" id="MobiDB-lite"/>
    </source>
</evidence>
<evidence type="ECO:0000313" key="3">
    <source>
        <dbReference type="Proteomes" id="UP000001038"/>
    </source>
</evidence>
<organism evidence="2 3">
    <name type="scientific">Oryzias latipes</name>
    <name type="common">Japanese rice fish</name>
    <name type="synonym">Japanese killifish</name>
    <dbReference type="NCBI Taxonomy" id="8090"/>
    <lineage>
        <taxon>Eukaryota</taxon>
        <taxon>Metazoa</taxon>
        <taxon>Chordata</taxon>
        <taxon>Craniata</taxon>
        <taxon>Vertebrata</taxon>
        <taxon>Euteleostomi</taxon>
        <taxon>Actinopterygii</taxon>
        <taxon>Neopterygii</taxon>
        <taxon>Teleostei</taxon>
        <taxon>Neoteleostei</taxon>
        <taxon>Acanthomorphata</taxon>
        <taxon>Ovalentaria</taxon>
        <taxon>Atherinomorphae</taxon>
        <taxon>Beloniformes</taxon>
        <taxon>Adrianichthyidae</taxon>
        <taxon>Oryziinae</taxon>
        <taxon>Oryzias</taxon>
    </lineage>
</organism>
<feature type="compositionally biased region" description="Basic and acidic residues" evidence="1">
    <location>
        <begin position="71"/>
        <end position="85"/>
    </location>
</feature>